<proteinExistence type="predicted"/>
<evidence type="ECO:0000256" key="3">
    <source>
        <dbReference type="ARBA" id="ARBA00023004"/>
    </source>
</evidence>
<reference evidence="5" key="1">
    <citation type="submission" date="2015-10" db="EMBL/GenBank/DDBJ databases">
        <authorList>
            <person name="Gilbert D.G."/>
        </authorList>
    </citation>
    <scope>NUCLEOTIDE SEQUENCE</scope>
</reference>
<dbReference type="InterPro" id="IPR036909">
    <property type="entry name" value="Cyt_c-like_dom_sf"/>
</dbReference>
<gene>
    <name evidence="5" type="ORF">MGWOODY_Tha751</name>
</gene>
<name>A0A170PLD4_9ZZZZ</name>
<dbReference type="GO" id="GO:0009055">
    <property type="term" value="F:electron transfer activity"/>
    <property type="evidence" value="ECO:0007669"/>
    <property type="project" value="InterPro"/>
</dbReference>
<dbReference type="GO" id="GO:0046872">
    <property type="term" value="F:metal ion binding"/>
    <property type="evidence" value="ECO:0007669"/>
    <property type="project" value="UniProtKB-KW"/>
</dbReference>
<evidence type="ECO:0000259" key="4">
    <source>
        <dbReference type="PROSITE" id="PS51007"/>
    </source>
</evidence>
<evidence type="ECO:0000256" key="2">
    <source>
        <dbReference type="ARBA" id="ARBA00022723"/>
    </source>
</evidence>
<dbReference type="Gene3D" id="2.60.40.10">
    <property type="entry name" value="Immunoglobulins"/>
    <property type="match status" value="1"/>
</dbReference>
<keyword evidence="1" id="KW-0349">Heme</keyword>
<sequence>MKHSTSILALPLLLSGCVLDLPGEFPEQDEVCEFDQAREDERAASAANFPTPQIQRLLVNGNERWSNGQSVAPQLVPGDEITLIGSGFGAGTDIDFSKIMIGNTRILETDLVMYKQELALSAQVNFETTEVVDEWPKNVLGWTDTEIRFRVPEHTLSGDLIVQIQKRTGFNQSLTHAGDAHLVIDAQTSRIIDDNFIHNCDVVSDVSAVKSTSPISVTVDNAGFDALAQAGSEAFWSWDYNVGLAHNVRNLDWTAIMQGKATDPISGGLADPKLLFGAVPEVRGEVPDEAIDDVYFTEYPMPTPIPGFLAGSEGKKEGNTSSSGYVGYRYAEATNPYTGNGEWIGFNCASCHGYRVSYEKAPGNHVNKVIPGLPNPQWSMKWSVLQTSTKTFDAIYDKEEGPSWAPGNEDVAKDMLLYYMPSGAGEHNIIRKVGEGSHTDNDYQFSPIAIPNVTHYMSIRRSLSHTESYVGFEGSYIHAEEPDGAQGNMSKDWLEALTAYMTTLDENDDDLRNVGMYRWLAYNNLLGEQASTEVSEGTFVSAGWQSYPKVAEAVARGQETYTRDCGSCHTDALESHTTEQMVPLDQVGRFFAPTIYQKETQSIRVAYLRDLYWTEHRGLLSDGHVRNLEDLVNPERCTTGSTLYNQYYTLHEPVRPELGGPDHQVTYPDLNRKGDVFRVPKSKESWLKPIGKQRNRFIKRHKYFVEVPWDKDNYYWDYQGMRAAYGPGELGSDDAIGMPDAPHPWCASSTNEVQDLVQYLLTL</sequence>
<dbReference type="InterPro" id="IPR009056">
    <property type="entry name" value="Cyt_c-like_dom"/>
</dbReference>
<accession>A0A170PLD4</accession>
<dbReference type="SUPFAM" id="SSF46626">
    <property type="entry name" value="Cytochrome c"/>
    <property type="match status" value="1"/>
</dbReference>
<feature type="domain" description="Cytochrome c" evidence="4">
    <location>
        <begin position="336"/>
        <end position="505"/>
    </location>
</feature>
<dbReference type="EMBL" id="CZQC01000036">
    <property type="protein sequence ID" value="CUS41192.1"/>
    <property type="molecule type" value="Genomic_DNA"/>
</dbReference>
<evidence type="ECO:0000313" key="5">
    <source>
        <dbReference type="EMBL" id="CUS41192.1"/>
    </source>
</evidence>
<dbReference type="AlphaFoldDB" id="A0A170PLD4"/>
<dbReference type="GO" id="GO:0020037">
    <property type="term" value="F:heme binding"/>
    <property type="evidence" value="ECO:0007669"/>
    <property type="project" value="InterPro"/>
</dbReference>
<dbReference type="PROSITE" id="PS51007">
    <property type="entry name" value="CYTC"/>
    <property type="match status" value="1"/>
</dbReference>
<dbReference type="PROSITE" id="PS51257">
    <property type="entry name" value="PROKAR_LIPOPROTEIN"/>
    <property type="match status" value="1"/>
</dbReference>
<keyword evidence="3" id="KW-0408">Iron</keyword>
<evidence type="ECO:0000256" key="1">
    <source>
        <dbReference type="ARBA" id="ARBA00022617"/>
    </source>
</evidence>
<organism evidence="5">
    <name type="scientific">hydrothermal vent metagenome</name>
    <dbReference type="NCBI Taxonomy" id="652676"/>
    <lineage>
        <taxon>unclassified sequences</taxon>
        <taxon>metagenomes</taxon>
        <taxon>ecological metagenomes</taxon>
    </lineage>
</organism>
<protein>
    <recommendedName>
        <fullName evidence="4">Cytochrome c domain-containing protein</fullName>
    </recommendedName>
</protein>
<dbReference type="InterPro" id="IPR013783">
    <property type="entry name" value="Ig-like_fold"/>
</dbReference>
<keyword evidence="2" id="KW-0479">Metal-binding</keyword>